<organism evidence="1 2">
    <name type="scientific">Neolewinella lacunae</name>
    <dbReference type="NCBI Taxonomy" id="1517758"/>
    <lineage>
        <taxon>Bacteria</taxon>
        <taxon>Pseudomonadati</taxon>
        <taxon>Bacteroidota</taxon>
        <taxon>Saprospiria</taxon>
        <taxon>Saprospirales</taxon>
        <taxon>Lewinellaceae</taxon>
        <taxon>Neolewinella</taxon>
    </lineage>
</organism>
<proteinExistence type="predicted"/>
<dbReference type="EMBL" id="JACSIT010000078">
    <property type="protein sequence ID" value="MBC6993797.1"/>
    <property type="molecule type" value="Genomic_DNA"/>
</dbReference>
<dbReference type="Gene3D" id="1.25.10.10">
    <property type="entry name" value="Leucine-rich Repeat Variant"/>
    <property type="match status" value="1"/>
</dbReference>
<keyword evidence="2" id="KW-1185">Reference proteome</keyword>
<comment type="caution">
    <text evidence="1">The sequence shown here is derived from an EMBL/GenBank/DDBJ whole genome shotgun (WGS) entry which is preliminary data.</text>
</comment>
<evidence type="ECO:0000313" key="2">
    <source>
        <dbReference type="Proteomes" id="UP000650081"/>
    </source>
</evidence>
<evidence type="ECO:0000313" key="1">
    <source>
        <dbReference type="EMBL" id="MBC6993797.1"/>
    </source>
</evidence>
<name>A0A923PGT4_9BACT</name>
<dbReference type="InterPro" id="IPR016024">
    <property type="entry name" value="ARM-type_fold"/>
</dbReference>
<dbReference type="SUPFAM" id="SSF48371">
    <property type="entry name" value="ARM repeat"/>
    <property type="match status" value="1"/>
</dbReference>
<protein>
    <submittedName>
        <fullName evidence="1">HEAT repeat domain-containing protein</fullName>
    </submittedName>
</protein>
<accession>A0A923PGT4</accession>
<gene>
    <name evidence="1" type="ORF">H9S92_06475</name>
</gene>
<dbReference type="AlphaFoldDB" id="A0A923PGT4"/>
<dbReference type="Proteomes" id="UP000650081">
    <property type="component" value="Unassembled WGS sequence"/>
</dbReference>
<dbReference type="RefSeq" id="WP_187465896.1">
    <property type="nucleotide sequence ID" value="NZ_JACSIT010000078.1"/>
</dbReference>
<reference evidence="1" key="1">
    <citation type="submission" date="2020-08" db="EMBL/GenBank/DDBJ databases">
        <title>Lewinella bacteria from marine environments.</title>
        <authorList>
            <person name="Zhong Y."/>
        </authorList>
    </citation>
    <scope>NUCLEOTIDE SEQUENCE</scope>
    <source>
        <strain evidence="1">KCTC 42187</strain>
    </source>
</reference>
<sequence length="143" mass="16743">MNWLTKIIVYLKWKKVDVATINRWIEEGNVELLSFTLDHGFYKERIGAIRALTKLRAKALLPKLLTVAKKDIEVVAKEAIEAIKIIDSSSAFQDQLNALEKYWAIRNSPSSSDPSKRKVEWLNKKEKMKMLERVREQLKTRMR</sequence>
<dbReference type="InterPro" id="IPR011989">
    <property type="entry name" value="ARM-like"/>
</dbReference>